<feature type="transmembrane region" description="Helical" evidence="5">
    <location>
        <begin position="95"/>
        <end position="116"/>
    </location>
</feature>
<dbReference type="PANTHER" id="PTHR45586">
    <property type="entry name" value="TPR REPEAT-CONTAINING PROTEIN PA4667"/>
    <property type="match status" value="1"/>
</dbReference>
<organism evidence="6 7">
    <name type="scientific">Uliginosibacterium silvisoli</name>
    <dbReference type="NCBI Taxonomy" id="3114758"/>
    <lineage>
        <taxon>Bacteria</taxon>
        <taxon>Pseudomonadati</taxon>
        <taxon>Pseudomonadota</taxon>
        <taxon>Betaproteobacteria</taxon>
        <taxon>Rhodocyclales</taxon>
        <taxon>Zoogloeaceae</taxon>
        <taxon>Uliginosibacterium</taxon>
    </lineage>
</organism>
<feature type="repeat" description="TPR" evidence="3">
    <location>
        <begin position="316"/>
        <end position="349"/>
    </location>
</feature>
<evidence type="ECO:0000256" key="3">
    <source>
        <dbReference type="PROSITE-ProRule" id="PRU00339"/>
    </source>
</evidence>
<reference evidence="6 7" key="1">
    <citation type="submission" date="2024-01" db="EMBL/GenBank/DDBJ databases">
        <title>Uliginosibacterium soil sp. nov.</title>
        <authorList>
            <person name="Lv Y."/>
        </authorList>
    </citation>
    <scope>NUCLEOTIDE SEQUENCE [LARGE SCALE GENOMIC DNA]</scope>
    <source>
        <strain evidence="6 7">H3</strain>
    </source>
</reference>
<accession>A0ABU6K516</accession>
<dbReference type="SMART" id="SM00028">
    <property type="entry name" value="TPR"/>
    <property type="match status" value="4"/>
</dbReference>
<name>A0ABU6K516_9RHOO</name>
<dbReference type="Gene3D" id="1.25.40.10">
    <property type="entry name" value="Tetratricopeptide repeat domain"/>
    <property type="match status" value="2"/>
</dbReference>
<feature type="compositionally biased region" description="Low complexity" evidence="4">
    <location>
        <begin position="14"/>
        <end position="32"/>
    </location>
</feature>
<protein>
    <submittedName>
        <fullName evidence="6">Tetratricopeptide repeat protein</fullName>
    </submittedName>
</protein>
<dbReference type="InterPro" id="IPR051012">
    <property type="entry name" value="CellSynth/LPSAsmb/PSIAsmb"/>
</dbReference>
<dbReference type="Proteomes" id="UP001331561">
    <property type="component" value="Unassembled WGS sequence"/>
</dbReference>
<feature type="region of interest" description="Disordered" evidence="4">
    <location>
        <begin position="14"/>
        <end position="75"/>
    </location>
</feature>
<keyword evidence="5" id="KW-0812">Transmembrane</keyword>
<dbReference type="Pfam" id="PF13432">
    <property type="entry name" value="TPR_16"/>
    <property type="match status" value="2"/>
</dbReference>
<dbReference type="InterPro" id="IPR019734">
    <property type="entry name" value="TPR_rpt"/>
</dbReference>
<dbReference type="SUPFAM" id="SSF48452">
    <property type="entry name" value="TPR-like"/>
    <property type="match status" value="1"/>
</dbReference>
<evidence type="ECO:0000313" key="6">
    <source>
        <dbReference type="EMBL" id="MEC5387009.1"/>
    </source>
</evidence>
<proteinExistence type="predicted"/>
<evidence type="ECO:0000256" key="1">
    <source>
        <dbReference type="ARBA" id="ARBA00022737"/>
    </source>
</evidence>
<evidence type="ECO:0000313" key="7">
    <source>
        <dbReference type="Proteomes" id="UP001331561"/>
    </source>
</evidence>
<comment type="caution">
    <text evidence="6">The sequence shown here is derived from an EMBL/GenBank/DDBJ whole genome shotgun (WGS) entry which is preliminary data.</text>
</comment>
<keyword evidence="7" id="KW-1185">Reference proteome</keyword>
<evidence type="ECO:0000256" key="2">
    <source>
        <dbReference type="ARBA" id="ARBA00022803"/>
    </source>
</evidence>
<dbReference type="InterPro" id="IPR011990">
    <property type="entry name" value="TPR-like_helical_dom_sf"/>
</dbReference>
<keyword evidence="5" id="KW-1133">Transmembrane helix</keyword>
<dbReference type="PANTHER" id="PTHR45586:SF1">
    <property type="entry name" value="LIPOPOLYSACCHARIDE ASSEMBLY PROTEIN B"/>
    <property type="match status" value="1"/>
</dbReference>
<feature type="repeat" description="TPR" evidence="3">
    <location>
        <begin position="249"/>
        <end position="282"/>
    </location>
</feature>
<feature type="region of interest" description="Disordered" evidence="4">
    <location>
        <begin position="161"/>
        <end position="216"/>
    </location>
</feature>
<feature type="compositionally biased region" description="Pro residues" evidence="4">
    <location>
        <begin position="34"/>
        <end position="45"/>
    </location>
</feature>
<gene>
    <name evidence="6" type="ORF">VVD49_14850</name>
</gene>
<keyword evidence="5" id="KW-0472">Membrane</keyword>
<dbReference type="RefSeq" id="WP_327599990.1">
    <property type="nucleotide sequence ID" value="NZ_JAYXHS010000003.1"/>
</dbReference>
<evidence type="ECO:0000256" key="4">
    <source>
        <dbReference type="SAM" id="MobiDB-lite"/>
    </source>
</evidence>
<feature type="repeat" description="TPR" evidence="3">
    <location>
        <begin position="215"/>
        <end position="248"/>
    </location>
</feature>
<dbReference type="PROSITE" id="PS50005">
    <property type="entry name" value="TPR"/>
    <property type="match status" value="3"/>
</dbReference>
<feature type="compositionally biased region" description="Polar residues" evidence="4">
    <location>
        <begin position="50"/>
        <end position="59"/>
    </location>
</feature>
<sequence length="402" mass="42811">MSLLIDALKQAEAARAQAQGNETPPTGGIELEPLPEPRLSTPPPVASNAREASTPTPVRSASHARPTPAVSSTAASQAARELFEVKQQGPNRMPLILAGVGIALLLIGAGYVWWAIQPRSSLIAPNVQATPQAVAQMPVITEPAQAVPPAEVVSAVPDASVATNSPVTTPEPPSSIPLPHREGRTPVRASASPKPPVDATLQDEVKPSPRTSAPPDNGIQSAYAAFQEGNYAVARQRYQEVLRLDPRNVDALNALGLIAWRSGQPDVAERMFRTAAQTDPKDITANAQLALLYAEGDPTAAESRLRNLIASQPAGVAAHYSLGSLLARQGRWNEAQQALFQAYTLDSDNPDILFNLAISLEHLSQPGVARQFYERALQATARRPAGFDKSVAQSRIQALRER</sequence>
<keyword evidence="1" id="KW-0677">Repeat</keyword>
<evidence type="ECO:0000256" key="5">
    <source>
        <dbReference type="SAM" id="Phobius"/>
    </source>
</evidence>
<keyword evidence="2 3" id="KW-0802">TPR repeat</keyword>
<dbReference type="EMBL" id="JAYXHS010000003">
    <property type="protein sequence ID" value="MEC5387009.1"/>
    <property type="molecule type" value="Genomic_DNA"/>
</dbReference>